<dbReference type="SUPFAM" id="SSF52540">
    <property type="entry name" value="P-loop containing nucleoside triphosphate hydrolases"/>
    <property type="match status" value="1"/>
</dbReference>
<dbReference type="InterPro" id="IPR039904">
    <property type="entry name" value="TRANK1"/>
</dbReference>
<dbReference type="SUPFAM" id="SSF48452">
    <property type="entry name" value="TPR-like"/>
    <property type="match status" value="1"/>
</dbReference>
<name>A0AAV2HG69_LYMST</name>
<feature type="non-terminal residue" evidence="1">
    <location>
        <position position="1"/>
    </location>
</feature>
<dbReference type="EMBL" id="CAXITT010000126">
    <property type="protein sequence ID" value="CAL1532839.1"/>
    <property type="molecule type" value="Genomic_DNA"/>
</dbReference>
<reference evidence="1 2" key="1">
    <citation type="submission" date="2024-04" db="EMBL/GenBank/DDBJ databases">
        <authorList>
            <consortium name="Genoscope - CEA"/>
            <person name="William W."/>
        </authorList>
    </citation>
    <scope>NUCLEOTIDE SEQUENCE [LARGE SCALE GENOMIC DNA]</scope>
</reference>
<dbReference type="InterPro" id="IPR011990">
    <property type="entry name" value="TPR-like_helical_dom_sf"/>
</dbReference>
<gene>
    <name evidence="1" type="ORF">GSLYS_00006857001</name>
</gene>
<sequence>EDLAHLVKGNTRDTTPIEFGAHQAILVVDDEAKNTLPRELRDGIVLTIYESKGLEFDDILIYNFFKHSQASKEWRVVTSFLEELVKTVNKSKSRERKSENLVVLNPDVLQQKGRPRALTFEKHLHKLLDTDLKQLYTAVTRARVNVWIFDEDTEKRAPMFEYFKELHLVKILDGEGTDKDNKGKGFMETSTPEQWKQAGDKHMNQNQYKLAAKCYKKANKTRLEKLAKAFITSEDAAREANTSVKKSKLYLKAGAQFLYCKAMEQAVRCFQNAHENKFAAITLEKFGRFEEASEQYKKVPDLDSATHCLEQVGQYRRAIHLRVDNNQFSEAVDCLHRYQNLVKTFEVEGQAVPDILVENKPREEYSENNLWLRLAELQHSEGKMEDFHKTVANVTDKQKKIPLLKKLEFWKEAAELLHDDGAEEQRKEAVHLMMRSGQLDTALVYAKEGFFKPLRAAIHISMATECNNDLKVKENFTAAQEIYGELGDRHGQALATLLLGQRTKDLKQLREANKLFDDPDSPHLPGQLESFVAIAELFRNKLMLLDDCSDFIKNIIGLGQKFIQILYGGKNKQWQNYVEFYGLELDVTRQKLTWYPHQHPLYEKIQKHDVAAKYYTVDVIEAVKVLTRYTLESIKELTKGVRRSLQQLIEQRAQKITCKIFHEELKCDQTSCKNQHNYHSNKDTDRAAVLNLLILNVELDNNLFQAADMLERCGMAEMKTILLEESNWKSVERLLEFLVPSRPYPDPDIEQVLKFVATIGNSKETLAQVERYFRFRWVDVNTHIEPMVMVRSTCWVTKAVFWSSLLQLKIDVQKEVIRFESQISQKLTNRSPENLSSLGLYLSEAEPGGQQQMHFAGSLFMQSFNEISCSGDMHKSTNLFIEMMNLIGQCGQGTRLPSSDLEYIIF</sequence>
<dbReference type="AlphaFoldDB" id="A0AAV2HG69"/>
<protein>
    <submittedName>
        <fullName evidence="1">Uncharacterized protein</fullName>
    </submittedName>
</protein>
<accession>A0AAV2HG69</accession>
<evidence type="ECO:0000313" key="1">
    <source>
        <dbReference type="EMBL" id="CAL1532839.1"/>
    </source>
</evidence>
<proteinExistence type="predicted"/>
<dbReference type="PANTHER" id="PTHR21529:SF4">
    <property type="entry name" value="TPR AND ANKYRIN REPEAT-CONTAINING PROTEIN 1"/>
    <property type="match status" value="1"/>
</dbReference>
<dbReference type="Gene3D" id="1.25.40.10">
    <property type="entry name" value="Tetratricopeptide repeat domain"/>
    <property type="match status" value="1"/>
</dbReference>
<feature type="non-terminal residue" evidence="1">
    <location>
        <position position="906"/>
    </location>
</feature>
<keyword evidence="2" id="KW-1185">Reference proteome</keyword>
<organism evidence="1 2">
    <name type="scientific">Lymnaea stagnalis</name>
    <name type="common">Great pond snail</name>
    <name type="synonym">Helix stagnalis</name>
    <dbReference type="NCBI Taxonomy" id="6523"/>
    <lineage>
        <taxon>Eukaryota</taxon>
        <taxon>Metazoa</taxon>
        <taxon>Spiralia</taxon>
        <taxon>Lophotrochozoa</taxon>
        <taxon>Mollusca</taxon>
        <taxon>Gastropoda</taxon>
        <taxon>Heterobranchia</taxon>
        <taxon>Euthyneura</taxon>
        <taxon>Panpulmonata</taxon>
        <taxon>Hygrophila</taxon>
        <taxon>Lymnaeoidea</taxon>
        <taxon>Lymnaeidae</taxon>
        <taxon>Lymnaea</taxon>
    </lineage>
</organism>
<dbReference type="Proteomes" id="UP001497497">
    <property type="component" value="Unassembled WGS sequence"/>
</dbReference>
<dbReference type="InterPro" id="IPR027417">
    <property type="entry name" value="P-loop_NTPase"/>
</dbReference>
<comment type="caution">
    <text evidence="1">The sequence shown here is derived from an EMBL/GenBank/DDBJ whole genome shotgun (WGS) entry which is preliminary data.</text>
</comment>
<evidence type="ECO:0000313" key="2">
    <source>
        <dbReference type="Proteomes" id="UP001497497"/>
    </source>
</evidence>
<dbReference type="Gene3D" id="3.40.50.300">
    <property type="entry name" value="P-loop containing nucleotide triphosphate hydrolases"/>
    <property type="match status" value="1"/>
</dbReference>
<dbReference type="PANTHER" id="PTHR21529">
    <property type="entry name" value="MAMMARY TURMOR VIRUS RECEPTOR HOMOLOG 1, 2 MTVR1, 2"/>
    <property type="match status" value="1"/>
</dbReference>